<comment type="caution">
    <text evidence="1">The sequence shown here is derived from an EMBL/GenBank/DDBJ whole genome shotgun (WGS) entry which is preliminary data.</text>
</comment>
<gene>
    <name evidence="1" type="ORF">E3N88_45968</name>
</gene>
<dbReference type="Proteomes" id="UP000326396">
    <property type="component" value="Unassembled WGS sequence"/>
</dbReference>
<evidence type="ECO:0000313" key="1">
    <source>
        <dbReference type="EMBL" id="KAC9333160.1"/>
    </source>
</evidence>
<name>A0A5N6L8A0_9ASTR</name>
<dbReference type="OrthoDB" id="1100833at2759"/>
<reference evidence="1 2" key="1">
    <citation type="submission" date="2019-05" db="EMBL/GenBank/DDBJ databases">
        <title>Mikania micrantha, genome provides insights into the molecular mechanism of rapid growth.</title>
        <authorList>
            <person name="Liu B."/>
        </authorList>
    </citation>
    <scope>NUCLEOTIDE SEQUENCE [LARGE SCALE GENOMIC DNA]</scope>
    <source>
        <strain evidence="1">NLD-2019</strain>
        <tissue evidence="1">Leaf</tissue>
    </source>
</reference>
<proteinExistence type="predicted"/>
<protein>
    <submittedName>
        <fullName evidence="1">Uncharacterized protein</fullName>
    </submittedName>
</protein>
<dbReference type="AlphaFoldDB" id="A0A5N6L8A0"/>
<organism evidence="1 2">
    <name type="scientific">Mikania micrantha</name>
    <name type="common">bitter vine</name>
    <dbReference type="NCBI Taxonomy" id="192012"/>
    <lineage>
        <taxon>Eukaryota</taxon>
        <taxon>Viridiplantae</taxon>
        <taxon>Streptophyta</taxon>
        <taxon>Embryophyta</taxon>
        <taxon>Tracheophyta</taxon>
        <taxon>Spermatophyta</taxon>
        <taxon>Magnoliopsida</taxon>
        <taxon>eudicotyledons</taxon>
        <taxon>Gunneridae</taxon>
        <taxon>Pentapetalae</taxon>
        <taxon>asterids</taxon>
        <taxon>campanulids</taxon>
        <taxon>Asterales</taxon>
        <taxon>Asteraceae</taxon>
        <taxon>Asteroideae</taxon>
        <taxon>Heliantheae alliance</taxon>
        <taxon>Eupatorieae</taxon>
        <taxon>Mikania</taxon>
    </lineage>
</organism>
<accession>A0A5N6L8A0</accession>
<evidence type="ECO:0000313" key="2">
    <source>
        <dbReference type="Proteomes" id="UP000326396"/>
    </source>
</evidence>
<dbReference type="EMBL" id="SZYD01002619">
    <property type="protein sequence ID" value="KAC9333160.1"/>
    <property type="molecule type" value="Genomic_DNA"/>
</dbReference>
<keyword evidence="2" id="KW-1185">Reference proteome</keyword>
<sequence length="96" mass="10994">MRHMEMYMGNHIRSWYCGFPKDEESKKAKCNLLRKKYACKMITSDINKHKEMVLQEAIELDDSTDNRIKAAPGSPEKVSPDIIGGVGHLVHPSFEM</sequence>